<keyword evidence="4" id="KW-0862">Zinc</keyword>
<dbReference type="PANTHER" id="PTHR13483">
    <property type="entry name" value="BOX C_D SNORNA PROTEIN 1-RELATED"/>
    <property type="match status" value="1"/>
</dbReference>
<evidence type="ECO:0000259" key="9">
    <source>
        <dbReference type="PROSITE" id="PS51083"/>
    </source>
</evidence>
<comment type="caution">
    <text evidence="10">The sequence shown here is derived from an EMBL/GenBank/DDBJ whole genome shotgun (WGS) entry which is preliminary data.</text>
</comment>
<dbReference type="Gene3D" id="3.30.60.190">
    <property type="match status" value="1"/>
</dbReference>
<evidence type="ECO:0000313" key="11">
    <source>
        <dbReference type="Proteomes" id="UP000807469"/>
    </source>
</evidence>
<evidence type="ECO:0000256" key="3">
    <source>
        <dbReference type="ARBA" id="ARBA00022771"/>
    </source>
</evidence>
<keyword evidence="3 7" id="KW-0863">Zinc-finger</keyword>
<accession>A0A9P5YVK2</accession>
<dbReference type="OrthoDB" id="272357at2759"/>
<sequence>MAARLHPSLPPNPTLKPEAQPTYAHNAEQPEASSSISSTPLCAMCVHQCAKYTCPGCAMRTCSAPCSSAHKTKTGCSGERNKVEYVPMNQYTWGKMMDDYVFLEDLGRKVGEWGTEIVKGGYMAGNVSAQNRGGARGRGRGTRGRGGGGNSGAGKTKRDILKTQLQMRDIDMELLPVGMERRKANQSTWDFKNQTALLTIEFKFYKPKDPLAPSSQPAELPFVLITHRNNIANSVMSLLRSHIHDQTSSKKDSLLPEWVKHMVYPAPEDPEAFSNPQCIMAAQLDPITLRNMRLKKASYSLDPGQSLNAVLRHMEFVEYPTIEVWEEYTGTIVDIQGIMQQREDEGAPKRRKLNPKVGKAILGGLLGGYGSDDEDEQPEVPNALMNLGEYAGSDEDDERTSASQTKGEGIELQGVDVDLDGLSDDDDKDIDPAVLLELLKAAGGRKIALEDDEDLVDWDDGTGAE</sequence>
<proteinExistence type="inferred from homology"/>
<dbReference type="AlphaFoldDB" id="A0A9P5YVK2"/>
<evidence type="ECO:0000256" key="8">
    <source>
        <dbReference type="SAM" id="MobiDB-lite"/>
    </source>
</evidence>
<dbReference type="GO" id="GO:0000492">
    <property type="term" value="P:box C/D snoRNP assembly"/>
    <property type="evidence" value="ECO:0007669"/>
    <property type="project" value="TreeGrafter"/>
</dbReference>
<feature type="region of interest" description="Disordered" evidence="8">
    <location>
        <begin position="1"/>
        <end position="30"/>
    </location>
</feature>
<evidence type="ECO:0000256" key="2">
    <source>
        <dbReference type="ARBA" id="ARBA00022723"/>
    </source>
</evidence>
<dbReference type="GO" id="GO:0005634">
    <property type="term" value="C:nucleus"/>
    <property type="evidence" value="ECO:0007669"/>
    <property type="project" value="TreeGrafter"/>
</dbReference>
<feature type="compositionally biased region" description="Acidic residues" evidence="8">
    <location>
        <begin position="417"/>
        <end position="426"/>
    </location>
</feature>
<evidence type="ECO:0000256" key="7">
    <source>
        <dbReference type="PROSITE-ProRule" id="PRU00453"/>
    </source>
</evidence>
<name>A0A9P5YVK2_9AGAR</name>
<dbReference type="EMBL" id="MU155313">
    <property type="protein sequence ID" value="KAF9475931.1"/>
    <property type="molecule type" value="Genomic_DNA"/>
</dbReference>
<evidence type="ECO:0000256" key="6">
    <source>
        <dbReference type="ARBA" id="ARBA00049654"/>
    </source>
</evidence>
<protein>
    <recommendedName>
        <fullName evidence="9">HIT-type domain-containing protein</fullName>
    </recommendedName>
</protein>
<feature type="domain" description="HIT-type" evidence="9">
    <location>
        <begin position="42"/>
        <end position="76"/>
    </location>
</feature>
<dbReference type="SUPFAM" id="SSF144232">
    <property type="entry name" value="HIT/MYND zinc finger-like"/>
    <property type="match status" value="1"/>
</dbReference>
<feature type="region of interest" description="Disordered" evidence="8">
    <location>
        <begin position="129"/>
        <end position="159"/>
    </location>
</feature>
<dbReference type="Pfam" id="PF25790">
    <property type="entry name" value="BCD1"/>
    <property type="match status" value="1"/>
</dbReference>
<organism evidence="10 11">
    <name type="scientific">Pholiota conissans</name>
    <dbReference type="NCBI Taxonomy" id="109636"/>
    <lineage>
        <taxon>Eukaryota</taxon>
        <taxon>Fungi</taxon>
        <taxon>Dikarya</taxon>
        <taxon>Basidiomycota</taxon>
        <taxon>Agaricomycotina</taxon>
        <taxon>Agaricomycetes</taxon>
        <taxon>Agaricomycetidae</taxon>
        <taxon>Agaricales</taxon>
        <taxon>Agaricineae</taxon>
        <taxon>Strophariaceae</taxon>
        <taxon>Pholiota</taxon>
    </lineage>
</organism>
<reference evidence="10" key="1">
    <citation type="submission" date="2020-11" db="EMBL/GenBank/DDBJ databases">
        <authorList>
            <consortium name="DOE Joint Genome Institute"/>
            <person name="Ahrendt S."/>
            <person name="Riley R."/>
            <person name="Andreopoulos W."/>
            <person name="Labutti K."/>
            <person name="Pangilinan J."/>
            <person name="Ruiz-Duenas F.J."/>
            <person name="Barrasa J.M."/>
            <person name="Sanchez-Garcia M."/>
            <person name="Camarero S."/>
            <person name="Miyauchi S."/>
            <person name="Serrano A."/>
            <person name="Linde D."/>
            <person name="Babiker R."/>
            <person name="Drula E."/>
            <person name="Ayuso-Fernandez I."/>
            <person name="Pacheco R."/>
            <person name="Padilla G."/>
            <person name="Ferreira P."/>
            <person name="Barriuso J."/>
            <person name="Kellner H."/>
            <person name="Castanera R."/>
            <person name="Alfaro M."/>
            <person name="Ramirez L."/>
            <person name="Pisabarro A.G."/>
            <person name="Kuo A."/>
            <person name="Tritt A."/>
            <person name="Lipzen A."/>
            <person name="He G."/>
            <person name="Yan M."/>
            <person name="Ng V."/>
            <person name="Cullen D."/>
            <person name="Martin F."/>
            <person name="Rosso M.-N."/>
            <person name="Henrissat B."/>
            <person name="Hibbett D."/>
            <person name="Martinez A.T."/>
            <person name="Grigoriev I.V."/>
        </authorList>
    </citation>
    <scope>NUCLEOTIDE SEQUENCE</scope>
    <source>
        <strain evidence="10">CIRM-BRFM 674</strain>
    </source>
</reference>
<feature type="region of interest" description="Disordered" evidence="8">
    <location>
        <begin position="389"/>
        <end position="426"/>
    </location>
</feature>
<keyword evidence="11" id="KW-1185">Reference proteome</keyword>
<dbReference type="CDD" id="cd23023">
    <property type="entry name" value="zf-HIT_BCD1"/>
    <property type="match status" value="1"/>
</dbReference>
<evidence type="ECO:0000313" key="10">
    <source>
        <dbReference type="EMBL" id="KAF9475931.1"/>
    </source>
</evidence>
<dbReference type="GO" id="GO:0000463">
    <property type="term" value="P:maturation of LSU-rRNA from tricistronic rRNA transcript (SSU-rRNA, 5.8S rRNA, LSU-rRNA)"/>
    <property type="evidence" value="ECO:0007669"/>
    <property type="project" value="TreeGrafter"/>
</dbReference>
<dbReference type="GO" id="GO:0048254">
    <property type="term" value="P:snoRNA localization"/>
    <property type="evidence" value="ECO:0007669"/>
    <property type="project" value="TreeGrafter"/>
</dbReference>
<keyword evidence="2" id="KW-0479">Metal-binding</keyword>
<dbReference type="GO" id="GO:0070761">
    <property type="term" value="C:pre-snoRNP complex"/>
    <property type="evidence" value="ECO:0007669"/>
    <property type="project" value="TreeGrafter"/>
</dbReference>
<evidence type="ECO:0000256" key="5">
    <source>
        <dbReference type="ARBA" id="ARBA00049598"/>
    </source>
</evidence>
<dbReference type="Proteomes" id="UP000807469">
    <property type="component" value="Unassembled WGS sequence"/>
</dbReference>
<comment type="function">
    <text evidence="5">Required for box C/D snoRNAs accumulation involved in snoRNA processing, snoRNA transport to the nucleolus and ribosome biogenesis.</text>
</comment>
<dbReference type="InterPro" id="IPR007529">
    <property type="entry name" value="Znf_HIT"/>
</dbReference>
<gene>
    <name evidence="10" type="ORF">BDN70DRAFT_996063</name>
</gene>
<keyword evidence="1" id="KW-0597">Phosphoprotein</keyword>
<evidence type="ECO:0000256" key="4">
    <source>
        <dbReference type="ARBA" id="ARBA00022833"/>
    </source>
</evidence>
<dbReference type="GO" id="GO:0008270">
    <property type="term" value="F:zinc ion binding"/>
    <property type="evidence" value="ECO:0007669"/>
    <property type="project" value="UniProtKB-UniRule"/>
</dbReference>
<dbReference type="PROSITE" id="PS51083">
    <property type="entry name" value="ZF_HIT"/>
    <property type="match status" value="1"/>
</dbReference>
<comment type="similarity">
    <text evidence="6">Belongs to the BCD1 family.</text>
</comment>
<dbReference type="InterPro" id="IPR051639">
    <property type="entry name" value="BCD1"/>
</dbReference>
<dbReference type="InterPro" id="IPR057721">
    <property type="entry name" value="BCD1_alpha/beta"/>
</dbReference>
<dbReference type="PANTHER" id="PTHR13483:SF3">
    <property type="entry name" value="BOX C_D SNORNA PROTEIN 1"/>
    <property type="match status" value="1"/>
</dbReference>
<evidence type="ECO:0000256" key="1">
    <source>
        <dbReference type="ARBA" id="ARBA00022553"/>
    </source>
</evidence>